<sequence length="143" mass="15392">MTSTGTATPADGTADDHVCWSYRPSPDVPAGVRRRLAPVLEAWHVEGDDADDVLLVVTELVANVVDHAGTPFEITLHREPGVLHVSVRDGCATPPEPRRMDPRSSRGRGLLVVQAVCRDWGYEVHGEPDAGRPGKTVRAELAA</sequence>
<reference evidence="4" key="1">
    <citation type="journal article" date="2019" name="Int. J. Syst. Evol. Microbiol.">
        <title>The Global Catalogue of Microorganisms (GCM) 10K type strain sequencing project: providing services to taxonomists for standard genome sequencing and annotation.</title>
        <authorList>
            <consortium name="The Broad Institute Genomics Platform"/>
            <consortium name="The Broad Institute Genome Sequencing Center for Infectious Disease"/>
            <person name="Wu L."/>
            <person name="Ma J."/>
        </authorList>
    </citation>
    <scope>NUCLEOTIDE SEQUENCE [LARGE SCALE GENOMIC DNA]</scope>
    <source>
        <strain evidence="4">CGMCC 4.7397</strain>
    </source>
</reference>
<dbReference type="InterPro" id="IPR003594">
    <property type="entry name" value="HATPase_dom"/>
</dbReference>
<evidence type="ECO:0000313" key="3">
    <source>
        <dbReference type="EMBL" id="MFC5946961.1"/>
    </source>
</evidence>
<name>A0ABW1I2T2_9PSEU</name>
<dbReference type="RefSeq" id="WP_379563359.1">
    <property type="nucleotide sequence ID" value="NZ_JBHSQK010000005.1"/>
</dbReference>
<dbReference type="EMBL" id="JBHSQK010000005">
    <property type="protein sequence ID" value="MFC5946961.1"/>
    <property type="molecule type" value="Genomic_DNA"/>
</dbReference>
<dbReference type="Pfam" id="PF13581">
    <property type="entry name" value="HATPase_c_2"/>
    <property type="match status" value="1"/>
</dbReference>
<evidence type="ECO:0000256" key="1">
    <source>
        <dbReference type="ARBA" id="ARBA00022527"/>
    </source>
</evidence>
<evidence type="ECO:0000259" key="2">
    <source>
        <dbReference type="Pfam" id="PF13581"/>
    </source>
</evidence>
<keyword evidence="1" id="KW-0808">Transferase</keyword>
<proteinExistence type="predicted"/>
<feature type="domain" description="Histidine kinase/HSP90-like ATPase" evidence="2">
    <location>
        <begin position="30"/>
        <end position="123"/>
    </location>
</feature>
<dbReference type="InterPro" id="IPR050267">
    <property type="entry name" value="Anti-sigma-factor_SerPK"/>
</dbReference>
<evidence type="ECO:0000313" key="4">
    <source>
        <dbReference type="Proteomes" id="UP001596119"/>
    </source>
</evidence>
<accession>A0ABW1I2T2</accession>
<comment type="caution">
    <text evidence="3">The sequence shown here is derived from an EMBL/GenBank/DDBJ whole genome shotgun (WGS) entry which is preliminary data.</text>
</comment>
<keyword evidence="1" id="KW-0723">Serine/threonine-protein kinase</keyword>
<protein>
    <submittedName>
        <fullName evidence="3">ATP-binding protein</fullName>
    </submittedName>
</protein>
<dbReference type="GO" id="GO:0005524">
    <property type="term" value="F:ATP binding"/>
    <property type="evidence" value="ECO:0007669"/>
    <property type="project" value="UniProtKB-KW"/>
</dbReference>
<dbReference type="InterPro" id="IPR036890">
    <property type="entry name" value="HATPase_C_sf"/>
</dbReference>
<dbReference type="PANTHER" id="PTHR35526:SF3">
    <property type="entry name" value="ANTI-SIGMA-F FACTOR RSBW"/>
    <property type="match status" value="1"/>
</dbReference>
<dbReference type="Gene3D" id="3.30.565.10">
    <property type="entry name" value="Histidine kinase-like ATPase, C-terminal domain"/>
    <property type="match status" value="1"/>
</dbReference>
<keyword evidence="3" id="KW-0547">Nucleotide-binding</keyword>
<gene>
    <name evidence="3" type="ORF">ACFQH9_01550</name>
</gene>
<dbReference type="SUPFAM" id="SSF55874">
    <property type="entry name" value="ATPase domain of HSP90 chaperone/DNA topoisomerase II/histidine kinase"/>
    <property type="match status" value="1"/>
</dbReference>
<dbReference type="PANTHER" id="PTHR35526">
    <property type="entry name" value="ANTI-SIGMA-F FACTOR RSBW-RELATED"/>
    <property type="match status" value="1"/>
</dbReference>
<keyword evidence="1" id="KW-0418">Kinase</keyword>
<keyword evidence="4" id="KW-1185">Reference proteome</keyword>
<keyword evidence="3" id="KW-0067">ATP-binding</keyword>
<dbReference type="CDD" id="cd16936">
    <property type="entry name" value="HATPase_RsbW-like"/>
    <property type="match status" value="1"/>
</dbReference>
<organism evidence="3 4">
    <name type="scientific">Pseudonocardia lutea</name>
    <dbReference type="NCBI Taxonomy" id="2172015"/>
    <lineage>
        <taxon>Bacteria</taxon>
        <taxon>Bacillati</taxon>
        <taxon>Actinomycetota</taxon>
        <taxon>Actinomycetes</taxon>
        <taxon>Pseudonocardiales</taxon>
        <taxon>Pseudonocardiaceae</taxon>
        <taxon>Pseudonocardia</taxon>
    </lineage>
</organism>
<dbReference type="Proteomes" id="UP001596119">
    <property type="component" value="Unassembled WGS sequence"/>
</dbReference>